<accession>A0A8H7NCB2</accession>
<comment type="caution">
    <text evidence="6">The sequence shown here is derived from an EMBL/GenBank/DDBJ whole genome shotgun (WGS) entry which is preliminary data.</text>
</comment>
<keyword evidence="3" id="KW-0456">Lyase</keyword>
<sequence>MSFHIPGTVKGIISGLKHPEATSGARPFESTPCLDDEPDQHLNGESDVEVKGIPFKSLDMPSQVTTNAAKQESLRQETETNAWRANGDVGDISHQIISSYFIGPQAENLDYFKANIHNILEELRNGRLNYYPQDGKFITSAIQNTPAFKNSTDKLSNAVKNLANLLSRTSIPFWSPRYEGHMCTDMSMASLLGYFMTMLYNPNNVAIEVSPISTVAEIEVGEQLCTLFGYNVDGESTDEPTGWGHITCDGSVANLESMWVARNLKYYPLSLREAMKPDQPLEYISSKFFVETCVGKQKLFSELTPWELLNLKPNDILDIPDRLYQEHGISNSFLSSVMEKFTIQSTGKDTLERAYTDGKPAQYMLANTRHYSWPKGAAISGVGSDNVIGIAVDNGARLDIAELEKKLEENLANEHPVLAVVAIIGSTEEGAVDSLSSVLALRKQFQARGLSFLVHGDAAWGGYFCTMLPKNYHPGEVINLPTEMGESDGFVPDASLRAETQEDLYALRFADSITVDPHKAGYIPYPAGGLCYRDGRMRFLVTWTCPYISRGSVTSIGVYGVEGSKPGASAVSTWMANKAIGLTQDGYGALLGEVTWTCTRLAAEWAALTDTASPFICVPFNELPSELDPNTTPEKVEAEKARIRRDILSKSNAEIVREDASRPIDLKATKLLRDLGSDLNINAFSLNFRHADGTLNDDVEEANYLMQRVIEALSVDSPNDDPTKIPLYLTSTLFSDQLYGNCKKNFMRRLGLQDSHQDLMVLRNVVMSPFPSDGNFLGKLAQILRETVEKETEVVRKRNELGQDFHSFLIQGTEQPYLVHLPMFHVANHRQQLIVSVDFDKTSKDKYLSMRSSNLTEPMILVTQRKTFLQDIIRDNGTFTGQIKTKESGIILKNIAVTVTSTVVSRPLNSHWRLKDYPDKFIPFYLYGNENEANIDHVLVKAPNTQLSASGCTLELDNDLSWDEPLVLLLNEIYEAPMQPFPSNSEIGTRNGAIISYKCAEHDEGSVITSETRSGRTRKSGFFFRPGATFRACVHLDGDRTHDSSKGASYALGEKVAEGTITLGDAVYVDSEAMNWDPFKEVERINEWRYEFDQIGKELE</sequence>
<dbReference type="PANTHER" id="PTHR42735:SF4">
    <property type="entry name" value="PYRIDOXAL PHOSPHATE-DEPENDENT DECARBOXYLASE FAMILY PROTEIN"/>
    <property type="match status" value="1"/>
</dbReference>
<dbReference type="SUPFAM" id="SSF53383">
    <property type="entry name" value="PLP-dependent transferases"/>
    <property type="match status" value="1"/>
</dbReference>
<evidence type="ECO:0000256" key="5">
    <source>
        <dbReference type="SAM" id="MobiDB-lite"/>
    </source>
</evidence>
<feature type="region of interest" description="Disordered" evidence="5">
    <location>
        <begin position="14"/>
        <end position="45"/>
    </location>
</feature>
<comment type="cofactor">
    <cofactor evidence="1 4">
        <name>pyridoxal 5'-phosphate</name>
        <dbReference type="ChEBI" id="CHEBI:597326"/>
    </cofactor>
</comment>
<dbReference type="InterPro" id="IPR050477">
    <property type="entry name" value="GrpII_AminoAcid_Decarb"/>
</dbReference>
<evidence type="ECO:0000256" key="4">
    <source>
        <dbReference type="PIRSR" id="PIRSR602129-50"/>
    </source>
</evidence>
<dbReference type="EMBL" id="JADCTT010000004">
    <property type="protein sequence ID" value="KAF9753023.1"/>
    <property type="molecule type" value="Genomic_DNA"/>
</dbReference>
<dbReference type="AlphaFoldDB" id="A0A8H7NCB2"/>
<evidence type="ECO:0000313" key="7">
    <source>
        <dbReference type="Proteomes" id="UP000616885"/>
    </source>
</evidence>
<protein>
    <submittedName>
        <fullName evidence="6">Uncharacterized protein</fullName>
    </submittedName>
</protein>
<dbReference type="GO" id="GO:0016830">
    <property type="term" value="F:carbon-carbon lyase activity"/>
    <property type="evidence" value="ECO:0007669"/>
    <property type="project" value="InterPro"/>
</dbReference>
<gene>
    <name evidence="6" type="ORF">IM811_011781</name>
</gene>
<dbReference type="InterPro" id="IPR002129">
    <property type="entry name" value="PyrdxlP-dep_de-COase"/>
</dbReference>
<dbReference type="InterPro" id="IPR015424">
    <property type="entry name" value="PyrdxlP-dep_Trfase"/>
</dbReference>
<evidence type="ECO:0000256" key="1">
    <source>
        <dbReference type="ARBA" id="ARBA00001933"/>
    </source>
</evidence>
<proteinExistence type="predicted"/>
<dbReference type="GO" id="GO:0030170">
    <property type="term" value="F:pyridoxal phosphate binding"/>
    <property type="evidence" value="ECO:0007669"/>
    <property type="project" value="InterPro"/>
</dbReference>
<organism evidence="6 7">
    <name type="scientific">Bionectria ochroleuca</name>
    <name type="common">Gliocladium roseum</name>
    <dbReference type="NCBI Taxonomy" id="29856"/>
    <lineage>
        <taxon>Eukaryota</taxon>
        <taxon>Fungi</taxon>
        <taxon>Dikarya</taxon>
        <taxon>Ascomycota</taxon>
        <taxon>Pezizomycotina</taxon>
        <taxon>Sordariomycetes</taxon>
        <taxon>Hypocreomycetidae</taxon>
        <taxon>Hypocreales</taxon>
        <taxon>Bionectriaceae</taxon>
        <taxon>Clonostachys</taxon>
    </lineage>
</organism>
<feature type="modified residue" description="N6-(pyridoxal phosphate)lysine" evidence="4">
    <location>
        <position position="519"/>
    </location>
</feature>
<dbReference type="Proteomes" id="UP000616885">
    <property type="component" value="Unassembled WGS sequence"/>
</dbReference>
<evidence type="ECO:0000256" key="2">
    <source>
        <dbReference type="ARBA" id="ARBA00022898"/>
    </source>
</evidence>
<reference evidence="6" key="1">
    <citation type="submission" date="2020-10" db="EMBL/GenBank/DDBJ databases">
        <title>High-Quality Genome Resource of Clonostachys rosea strain S41 by Oxford Nanopore Long-Read Sequencing.</title>
        <authorList>
            <person name="Wang H."/>
        </authorList>
    </citation>
    <scope>NUCLEOTIDE SEQUENCE</scope>
    <source>
        <strain evidence="6">S41</strain>
    </source>
</reference>
<name>A0A8H7NCB2_BIOOC</name>
<evidence type="ECO:0000313" key="6">
    <source>
        <dbReference type="EMBL" id="KAF9753023.1"/>
    </source>
</evidence>
<dbReference type="PANTHER" id="PTHR42735">
    <property type="match status" value="1"/>
</dbReference>
<evidence type="ECO:0000256" key="3">
    <source>
        <dbReference type="ARBA" id="ARBA00023239"/>
    </source>
</evidence>
<dbReference type="Gene3D" id="3.40.640.10">
    <property type="entry name" value="Type I PLP-dependent aspartate aminotransferase-like (Major domain)"/>
    <property type="match status" value="1"/>
</dbReference>
<keyword evidence="2 4" id="KW-0663">Pyridoxal phosphate</keyword>
<dbReference type="GO" id="GO:0019752">
    <property type="term" value="P:carboxylic acid metabolic process"/>
    <property type="evidence" value="ECO:0007669"/>
    <property type="project" value="InterPro"/>
</dbReference>
<dbReference type="Pfam" id="PF00282">
    <property type="entry name" value="Pyridoxal_deC"/>
    <property type="match status" value="1"/>
</dbReference>
<dbReference type="InterPro" id="IPR015421">
    <property type="entry name" value="PyrdxlP-dep_Trfase_major"/>
</dbReference>